<accession>A0A0F9GWI4</accession>
<evidence type="ECO:0000313" key="1">
    <source>
        <dbReference type="EMBL" id="KKL73735.1"/>
    </source>
</evidence>
<comment type="caution">
    <text evidence="1">The sequence shown here is derived from an EMBL/GenBank/DDBJ whole genome shotgun (WGS) entry which is preliminary data.</text>
</comment>
<dbReference type="EMBL" id="LAZR01024869">
    <property type="protein sequence ID" value="KKL73735.1"/>
    <property type="molecule type" value="Genomic_DNA"/>
</dbReference>
<sequence>MTPTIKDLTVYRSEDKNYTMTLTADVDLTGLTGLDIQFAIKGKVVDTDYINHKDLGPATLATVSLLTINKQLTYTSKTVGVEGNDISVTYTDPGAINQTLSVSVVTTDTVRNSAPITNYNIIVSLATDGAGAITSTANLIKSAIEANTPANALVTIAVPGTGADVVTAVSQTYLTGGLSGGITLIGATGKVYKVTIPQDEIFLIPDGPHVYDSLIDFSGSNRIVVLNGSYTVQTGVSE</sequence>
<reference evidence="1" key="1">
    <citation type="journal article" date="2015" name="Nature">
        <title>Complex archaea that bridge the gap between prokaryotes and eukaryotes.</title>
        <authorList>
            <person name="Spang A."/>
            <person name="Saw J.H."/>
            <person name="Jorgensen S.L."/>
            <person name="Zaremba-Niedzwiedzka K."/>
            <person name="Martijn J."/>
            <person name="Lind A.E."/>
            <person name="van Eijk R."/>
            <person name="Schleper C."/>
            <person name="Guy L."/>
            <person name="Ettema T.J."/>
        </authorList>
    </citation>
    <scope>NUCLEOTIDE SEQUENCE</scope>
</reference>
<dbReference type="AlphaFoldDB" id="A0A0F9GWI4"/>
<proteinExistence type="predicted"/>
<gene>
    <name evidence="1" type="ORF">LCGC14_2071910</name>
</gene>
<protein>
    <submittedName>
        <fullName evidence="1">Uncharacterized protein</fullName>
    </submittedName>
</protein>
<organism evidence="1">
    <name type="scientific">marine sediment metagenome</name>
    <dbReference type="NCBI Taxonomy" id="412755"/>
    <lineage>
        <taxon>unclassified sequences</taxon>
        <taxon>metagenomes</taxon>
        <taxon>ecological metagenomes</taxon>
    </lineage>
</organism>
<name>A0A0F9GWI4_9ZZZZ</name>